<name>A0A0D3A159_BRAOL</name>
<accession>A0A0D3A159</accession>
<organism evidence="1 2">
    <name type="scientific">Brassica oleracea var. oleracea</name>
    <dbReference type="NCBI Taxonomy" id="109376"/>
    <lineage>
        <taxon>Eukaryota</taxon>
        <taxon>Viridiplantae</taxon>
        <taxon>Streptophyta</taxon>
        <taxon>Embryophyta</taxon>
        <taxon>Tracheophyta</taxon>
        <taxon>Spermatophyta</taxon>
        <taxon>Magnoliopsida</taxon>
        <taxon>eudicotyledons</taxon>
        <taxon>Gunneridae</taxon>
        <taxon>Pentapetalae</taxon>
        <taxon>rosids</taxon>
        <taxon>malvids</taxon>
        <taxon>Brassicales</taxon>
        <taxon>Brassicaceae</taxon>
        <taxon>Brassiceae</taxon>
        <taxon>Brassica</taxon>
    </lineage>
</organism>
<dbReference type="Gramene" id="Bo1g003360.1">
    <property type="protein sequence ID" value="Bo1g003360.1"/>
    <property type="gene ID" value="Bo1g003360"/>
</dbReference>
<reference evidence="1 2" key="1">
    <citation type="journal article" date="2014" name="Genome Biol.">
        <title>Transcriptome and methylome profiling reveals relics of genome dominance in the mesopolyploid Brassica oleracea.</title>
        <authorList>
            <person name="Parkin I.A."/>
            <person name="Koh C."/>
            <person name="Tang H."/>
            <person name="Robinson S.J."/>
            <person name="Kagale S."/>
            <person name="Clarke W.E."/>
            <person name="Town C.D."/>
            <person name="Nixon J."/>
            <person name="Krishnakumar V."/>
            <person name="Bidwell S.L."/>
            <person name="Denoeud F."/>
            <person name="Belcram H."/>
            <person name="Links M.G."/>
            <person name="Just J."/>
            <person name="Clarke C."/>
            <person name="Bender T."/>
            <person name="Huebert T."/>
            <person name="Mason A.S."/>
            <person name="Pires J.C."/>
            <person name="Barker G."/>
            <person name="Moore J."/>
            <person name="Walley P.G."/>
            <person name="Manoli S."/>
            <person name="Batley J."/>
            <person name="Edwards D."/>
            <person name="Nelson M.N."/>
            <person name="Wang X."/>
            <person name="Paterson A.H."/>
            <person name="King G."/>
            <person name="Bancroft I."/>
            <person name="Chalhoub B."/>
            <person name="Sharpe A.G."/>
        </authorList>
    </citation>
    <scope>NUCLEOTIDE SEQUENCE</scope>
    <source>
        <strain evidence="1 2">cv. TO1000</strain>
    </source>
</reference>
<proteinExistence type="predicted"/>
<reference evidence="1" key="2">
    <citation type="submission" date="2015-03" db="UniProtKB">
        <authorList>
            <consortium name="EnsemblPlants"/>
        </authorList>
    </citation>
    <scope>IDENTIFICATION</scope>
</reference>
<keyword evidence="2" id="KW-1185">Reference proteome</keyword>
<evidence type="ECO:0000313" key="1">
    <source>
        <dbReference type="EnsemblPlants" id="Bo1g003360.1"/>
    </source>
</evidence>
<protein>
    <recommendedName>
        <fullName evidence="3">RNase H type-1 domain-containing protein</fullName>
    </recommendedName>
</protein>
<evidence type="ECO:0008006" key="3">
    <source>
        <dbReference type="Google" id="ProtNLM"/>
    </source>
</evidence>
<dbReference type="Proteomes" id="UP000032141">
    <property type="component" value="Chromosome C1"/>
</dbReference>
<dbReference type="AlphaFoldDB" id="A0A0D3A159"/>
<sequence length="57" mass="6017">MQLGTPLQALAVKAALTAATSSQVCSIRVYSDSKSLIKLLNSQDCDVSLKGVLHDIN</sequence>
<evidence type="ECO:0000313" key="2">
    <source>
        <dbReference type="Proteomes" id="UP000032141"/>
    </source>
</evidence>
<dbReference type="EnsemblPlants" id="Bo1g003360.1">
    <property type="protein sequence ID" value="Bo1g003360.1"/>
    <property type="gene ID" value="Bo1g003360"/>
</dbReference>
<dbReference type="HOGENOM" id="CLU_2999229_0_0_1"/>